<dbReference type="PANTHER" id="PTHR34605:SF3">
    <property type="entry name" value="P CELL-TYPE AGGLUTINATION PROTEIN MAP4-LIKE-RELATED"/>
    <property type="match status" value="1"/>
</dbReference>
<protein>
    <submittedName>
        <fullName evidence="7">Site-specific integrase</fullName>
    </submittedName>
</protein>
<keyword evidence="3" id="KW-0233">DNA recombination</keyword>
<evidence type="ECO:0000313" key="8">
    <source>
        <dbReference type="Proteomes" id="UP001315278"/>
    </source>
</evidence>
<keyword evidence="8" id="KW-1185">Reference proteome</keyword>
<dbReference type="CDD" id="cd00799">
    <property type="entry name" value="INT_Cre_C"/>
    <property type="match status" value="1"/>
</dbReference>
<dbReference type="RefSeq" id="WP_212493980.1">
    <property type="nucleotide sequence ID" value="NZ_JAFCJH010000032.1"/>
</dbReference>
<dbReference type="InterPro" id="IPR004107">
    <property type="entry name" value="Integrase_SAM-like_N"/>
</dbReference>
<dbReference type="Proteomes" id="UP001315278">
    <property type="component" value="Unassembled WGS sequence"/>
</dbReference>
<dbReference type="Pfam" id="PF02899">
    <property type="entry name" value="Phage_int_SAM_1"/>
    <property type="match status" value="1"/>
</dbReference>
<organism evidence="7 8">
    <name type="scientific">Bradyrhizobium jicamae</name>
    <dbReference type="NCBI Taxonomy" id="280332"/>
    <lineage>
        <taxon>Bacteria</taxon>
        <taxon>Pseudomonadati</taxon>
        <taxon>Pseudomonadota</taxon>
        <taxon>Alphaproteobacteria</taxon>
        <taxon>Hyphomicrobiales</taxon>
        <taxon>Nitrobacteraceae</taxon>
        <taxon>Bradyrhizobium</taxon>
    </lineage>
</organism>
<evidence type="ECO:0000259" key="5">
    <source>
        <dbReference type="PROSITE" id="PS51898"/>
    </source>
</evidence>
<dbReference type="InterPro" id="IPR044068">
    <property type="entry name" value="CB"/>
</dbReference>
<dbReference type="Gene3D" id="1.10.150.130">
    <property type="match status" value="1"/>
</dbReference>
<evidence type="ECO:0000256" key="2">
    <source>
        <dbReference type="ARBA" id="ARBA00023125"/>
    </source>
</evidence>
<dbReference type="PROSITE" id="PS51900">
    <property type="entry name" value="CB"/>
    <property type="match status" value="1"/>
</dbReference>
<dbReference type="InterPro" id="IPR011010">
    <property type="entry name" value="DNA_brk_join_enz"/>
</dbReference>
<dbReference type="SUPFAM" id="SSF47823">
    <property type="entry name" value="lambda integrase-like, N-terminal domain"/>
    <property type="match status" value="1"/>
</dbReference>
<proteinExistence type="predicted"/>
<evidence type="ECO:0000313" key="7">
    <source>
        <dbReference type="EMBL" id="MBR0798951.1"/>
    </source>
</evidence>
<evidence type="ECO:0000256" key="3">
    <source>
        <dbReference type="ARBA" id="ARBA00023172"/>
    </source>
</evidence>
<feature type="domain" description="Tyr recombinase" evidence="5">
    <location>
        <begin position="125"/>
        <end position="322"/>
    </location>
</feature>
<name>A0ABS5FQ70_9BRAD</name>
<feature type="domain" description="Core-binding (CB)" evidence="6">
    <location>
        <begin position="20"/>
        <end position="100"/>
    </location>
</feature>
<dbReference type="Gene3D" id="1.10.443.10">
    <property type="entry name" value="Intergrase catalytic core"/>
    <property type="match status" value="1"/>
</dbReference>
<dbReference type="InterPro" id="IPR010998">
    <property type="entry name" value="Integrase_recombinase_N"/>
</dbReference>
<dbReference type="InterPro" id="IPR002104">
    <property type="entry name" value="Integrase_catalytic"/>
</dbReference>
<sequence length="322" mass="34479">MASLPAIREPRSSVPGKLGPDLETAVRYARAEKAPATRRAYETDHRLFVAWCEAKGIASNLPAAAETVAAFLAAEAEAGSRTSTLGRRLAAIRYFHKLAGLPTPTDAEAVKATLRGIRRSMGSAKARKAPALAEHVKAMVAASPDSLRGKRDRALVLLGFAGAFRRSELVALNVADIEEVELGLRILIRRSKTDQEGRGSVIGVTRGTVACPVSALREWLVAGEITAGPLFRPVNKANRPRNVRLTSRSVANIIKEMAQTVGLDASTFSGHSLRSGFLTSAASKGASIFKMMDVSRHRSVETLRGYVRDSDVFKDHAGSGLL</sequence>
<evidence type="ECO:0000259" key="6">
    <source>
        <dbReference type="PROSITE" id="PS51900"/>
    </source>
</evidence>
<dbReference type="PROSITE" id="PS51898">
    <property type="entry name" value="TYR_RECOMBINASE"/>
    <property type="match status" value="1"/>
</dbReference>
<dbReference type="PANTHER" id="PTHR34605">
    <property type="entry name" value="PHAGE_INTEGRASE DOMAIN-CONTAINING PROTEIN"/>
    <property type="match status" value="1"/>
</dbReference>
<dbReference type="InterPro" id="IPR013762">
    <property type="entry name" value="Integrase-like_cat_sf"/>
</dbReference>
<dbReference type="EMBL" id="JAFCJH010000032">
    <property type="protein sequence ID" value="MBR0798951.1"/>
    <property type="molecule type" value="Genomic_DNA"/>
</dbReference>
<keyword evidence="2 4" id="KW-0238">DNA-binding</keyword>
<gene>
    <name evidence="7" type="ORF">JQ615_26535</name>
</gene>
<dbReference type="SUPFAM" id="SSF56349">
    <property type="entry name" value="DNA breaking-rejoining enzymes"/>
    <property type="match status" value="1"/>
</dbReference>
<dbReference type="InterPro" id="IPR052925">
    <property type="entry name" value="Phage_Integrase-like_Recomb"/>
</dbReference>
<dbReference type="Pfam" id="PF00589">
    <property type="entry name" value="Phage_integrase"/>
    <property type="match status" value="1"/>
</dbReference>
<keyword evidence="1" id="KW-0229">DNA integration</keyword>
<accession>A0ABS5FQ70</accession>
<comment type="caution">
    <text evidence="7">The sequence shown here is derived from an EMBL/GenBank/DDBJ whole genome shotgun (WGS) entry which is preliminary data.</text>
</comment>
<evidence type="ECO:0000256" key="4">
    <source>
        <dbReference type="PROSITE-ProRule" id="PRU01248"/>
    </source>
</evidence>
<reference evidence="8" key="1">
    <citation type="journal article" date="2021" name="ISME J.">
        <title>Evolutionary origin and ecological implication of a unique nif island in free-living Bradyrhizobium lineages.</title>
        <authorList>
            <person name="Tao J."/>
        </authorList>
    </citation>
    <scope>NUCLEOTIDE SEQUENCE [LARGE SCALE GENOMIC DNA]</scope>
    <source>
        <strain evidence="8">SZCCT0434</strain>
    </source>
</reference>
<evidence type="ECO:0000256" key="1">
    <source>
        <dbReference type="ARBA" id="ARBA00022908"/>
    </source>
</evidence>